<dbReference type="GO" id="GO:0016787">
    <property type="term" value="F:hydrolase activity"/>
    <property type="evidence" value="ECO:0007669"/>
    <property type="project" value="UniProtKB-KW"/>
</dbReference>
<dbReference type="PANTHER" id="PTHR37946">
    <property type="entry name" value="SLL1969 PROTEIN"/>
    <property type="match status" value="1"/>
</dbReference>
<dbReference type="SUPFAM" id="SSF53474">
    <property type="entry name" value="alpha/beta-Hydrolases"/>
    <property type="match status" value="1"/>
</dbReference>
<dbReference type="Gene3D" id="3.40.50.1820">
    <property type="entry name" value="alpha/beta hydrolase"/>
    <property type="match status" value="1"/>
</dbReference>
<evidence type="ECO:0000313" key="2">
    <source>
        <dbReference type="Proteomes" id="UP001500390"/>
    </source>
</evidence>
<dbReference type="PANTHER" id="PTHR37946:SF1">
    <property type="entry name" value="SLL1969 PROTEIN"/>
    <property type="match status" value="1"/>
</dbReference>
<dbReference type="Pfam" id="PF02089">
    <property type="entry name" value="Palm_thioest"/>
    <property type="match status" value="1"/>
</dbReference>
<keyword evidence="1" id="KW-0378">Hydrolase</keyword>
<protein>
    <submittedName>
        <fullName evidence="1">Alpha/beta fold hydrolase</fullName>
    </submittedName>
</protein>
<name>A0ABP8JPS4_9MICO</name>
<reference evidence="2" key="1">
    <citation type="journal article" date="2019" name="Int. J. Syst. Evol. Microbiol.">
        <title>The Global Catalogue of Microorganisms (GCM) 10K type strain sequencing project: providing services to taxonomists for standard genome sequencing and annotation.</title>
        <authorList>
            <consortium name="The Broad Institute Genomics Platform"/>
            <consortium name="The Broad Institute Genome Sequencing Center for Infectious Disease"/>
            <person name="Wu L."/>
            <person name="Ma J."/>
        </authorList>
    </citation>
    <scope>NUCLEOTIDE SEQUENCE [LARGE SCALE GENOMIC DNA]</scope>
    <source>
        <strain evidence="2">JCM 17738</strain>
    </source>
</reference>
<accession>A0ABP8JPS4</accession>
<dbReference type="EMBL" id="BAABFX010000023">
    <property type="protein sequence ID" value="GAA4393927.1"/>
    <property type="molecule type" value="Genomic_DNA"/>
</dbReference>
<gene>
    <name evidence="1" type="ORF">GCM10023153_14410</name>
</gene>
<proteinExistence type="predicted"/>
<organism evidence="1 2">
    <name type="scientific">Ornithinibacter aureus</name>
    <dbReference type="NCBI Taxonomy" id="622664"/>
    <lineage>
        <taxon>Bacteria</taxon>
        <taxon>Bacillati</taxon>
        <taxon>Actinomycetota</taxon>
        <taxon>Actinomycetes</taxon>
        <taxon>Micrococcales</taxon>
        <taxon>Intrasporangiaceae</taxon>
        <taxon>Ornithinibacter</taxon>
    </lineage>
</organism>
<evidence type="ECO:0000313" key="1">
    <source>
        <dbReference type="EMBL" id="GAA4393927.1"/>
    </source>
</evidence>
<comment type="caution">
    <text evidence="1">The sequence shown here is derived from an EMBL/GenBank/DDBJ whole genome shotgun (WGS) entry which is preliminary data.</text>
</comment>
<dbReference type="RefSeq" id="WP_159903613.1">
    <property type="nucleotide sequence ID" value="NZ_BAABFX010000023.1"/>
</dbReference>
<keyword evidence="2" id="KW-1185">Reference proteome</keyword>
<sequence length="313" mass="33347">MANSLRPVADPEQDTAPTGVTVLGRARATVDAVVGLSRSALDPAVLAGCAVEAAWMTAHVATWPLGLVGSRASRTGPAYRLEHLPPVQRGLLVSNIEAAGTPILLVHGIVSNRSIFTLLRRGLTRRGFSNVFAMNYSTILTDVRSAAAGLGAEVEQIVAETGFERIHIIGHSLGGLIARYYVTRLGGDARVHTLVTLGTPHTGTYAAYAVPTRLMEQMRPGSGLMRELARPVRGCRTRFISYWSDTDLAIVPQRAAALRHQDLSARNVRLHGAGHLTLPMLGEVVHGISTALAHLDADGSTVRSGVTPLVRDE</sequence>
<dbReference type="InterPro" id="IPR029058">
    <property type="entry name" value="AB_hydrolase_fold"/>
</dbReference>
<dbReference type="Proteomes" id="UP001500390">
    <property type="component" value="Unassembled WGS sequence"/>
</dbReference>